<gene>
    <name evidence="1" type="ORF">BO70DRAFT_422322</name>
</gene>
<dbReference type="OrthoDB" id="2343925at2759"/>
<dbReference type="RefSeq" id="XP_025400946.1">
    <property type="nucleotide sequence ID" value="XM_025547558.1"/>
</dbReference>
<evidence type="ECO:0000313" key="2">
    <source>
        <dbReference type="Proteomes" id="UP000247233"/>
    </source>
</evidence>
<dbReference type="EMBL" id="MSFL01000007">
    <property type="protein sequence ID" value="PWY86714.1"/>
    <property type="molecule type" value="Genomic_DNA"/>
</dbReference>
<organism evidence="1 2">
    <name type="scientific">Aspergillus heteromorphus CBS 117.55</name>
    <dbReference type="NCBI Taxonomy" id="1448321"/>
    <lineage>
        <taxon>Eukaryota</taxon>
        <taxon>Fungi</taxon>
        <taxon>Dikarya</taxon>
        <taxon>Ascomycota</taxon>
        <taxon>Pezizomycotina</taxon>
        <taxon>Eurotiomycetes</taxon>
        <taxon>Eurotiomycetidae</taxon>
        <taxon>Eurotiales</taxon>
        <taxon>Aspergillaceae</taxon>
        <taxon>Aspergillus</taxon>
        <taxon>Aspergillus subgen. Circumdati</taxon>
    </lineage>
</organism>
<dbReference type="AlphaFoldDB" id="A0A317WJU0"/>
<sequence>MADTSIDNQFPIPSLVLGKQGITETATPLVDNASFDIKCDALRLLLACLEQSLERSQSIVHLLQSVCRAWWEGKMEYSDNRDESFARQSFAWAFADLTWQIYQGRLEKPTEPHLFSEHAPIVLIQMATRILIPDPKARSPVPVEETARDYLTLRTFASVPFMDVLEADIQAEAHARQQILEDALRDTSLSSSSRALVLVALQTQPPSRVPLDAAAEEANQKQALKLSKFAQYFYSTEYMKGEPLVAIKASILESSFYTALLKAKRADIFPMTDAKEHDKYLEYIPPMSTLQSNYHERGFPPQWLHDLHLWSMFIFLVDENMEAAVVHFTPDELHDFAAGLELIHPDPDPRYSIIATPQLPSLASPSATTPPPNRTPRVQTALDLYYSWARWVTNWPRLAHATATDMNEFRSEVKKYLLAHVHQIWDNIRLAAQQNRSPTIPDPSAPLTRFDSPRTAYATWVHTIGASHISGTISLPWVACYMGSGIRGGRDGWSSVMQRMLAHEMNQHVGAYCRLYNDYGSVTRDAIEGNLNSVNFPEFWTGVSPQDIQANDGEVRATIKADLLAVAKHERRMADYLGDKLYKSLEDEGGKEGRWIAGALRVYFRSAELFSDMYLTRDVTNTVK</sequence>
<dbReference type="VEuPathDB" id="FungiDB:BO70DRAFT_422322"/>
<dbReference type="Proteomes" id="UP000247233">
    <property type="component" value="Unassembled WGS sequence"/>
</dbReference>
<reference evidence="1 2" key="1">
    <citation type="submission" date="2016-12" db="EMBL/GenBank/DDBJ databases">
        <title>The genomes of Aspergillus section Nigri reveals drivers in fungal speciation.</title>
        <authorList>
            <consortium name="DOE Joint Genome Institute"/>
            <person name="Vesth T.C."/>
            <person name="Nybo J."/>
            <person name="Theobald S."/>
            <person name="Brandl J."/>
            <person name="Frisvad J.C."/>
            <person name="Nielsen K.F."/>
            <person name="Lyhne E.K."/>
            <person name="Kogle M.E."/>
            <person name="Kuo A."/>
            <person name="Riley R."/>
            <person name="Clum A."/>
            <person name="Nolan M."/>
            <person name="Lipzen A."/>
            <person name="Salamov A."/>
            <person name="Henrissat B."/>
            <person name="Wiebenga A."/>
            <person name="De Vries R.P."/>
            <person name="Grigoriev I.V."/>
            <person name="Mortensen U.H."/>
            <person name="Andersen M.R."/>
            <person name="Baker S.E."/>
        </authorList>
    </citation>
    <scope>NUCLEOTIDE SEQUENCE [LARGE SCALE GENOMIC DNA]</scope>
    <source>
        <strain evidence="1 2">CBS 117.55</strain>
    </source>
</reference>
<dbReference type="GeneID" id="37069795"/>
<accession>A0A317WJU0</accession>
<protein>
    <submittedName>
        <fullName evidence="1">Uncharacterized protein</fullName>
    </submittedName>
</protein>
<comment type="caution">
    <text evidence="1">The sequence shown here is derived from an EMBL/GenBank/DDBJ whole genome shotgun (WGS) entry which is preliminary data.</text>
</comment>
<name>A0A317WJU0_9EURO</name>
<keyword evidence="2" id="KW-1185">Reference proteome</keyword>
<evidence type="ECO:0000313" key="1">
    <source>
        <dbReference type="EMBL" id="PWY86714.1"/>
    </source>
</evidence>
<proteinExistence type="predicted"/>